<dbReference type="EMBL" id="JAHQCW010000056">
    <property type="protein sequence ID" value="MBU9739326.1"/>
    <property type="molecule type" value="Genomic_DNA"/>
</dbReference>
<dbReference type="AlphaFoldDB" id="A0A949K7D7"/>
<dbReference type="Proteomes" id="UP000712157">
    <property type="component" value="Unassembled WGS sequence"/>
</dbReference>
<gene>
    <name evidence="1" type="ORF">KTH89_22595</name>
</gene>
<sequence>MAYQAKRRKRYEEDFELCDEEGKVVKTLHVSLDVDDVIGKIYRKYADLTKVLAETSEMKRKSESGEIVENCIERLGNAVVNLFEAVFGPEDAGEIVSFYDNRYAEMCKEVVPFITQVVVPRCSDIKKENQKSILQGYNRKQRRHMFK</sequence>
<keyword evidence="2" id="KW-1185">Reference proteome</keyword>
<dbReference type="RefSeq" id="WP_238723204.1">
    <property type="nucleotide sequence ID" value="NZ_JAHQCW010000056.1"/>
</dbReference>
<proteinExistence type="predicted"/>
<evidence type="ECO:0000313" key="1">
    <source>
        <dbReference type="EMBL" id="MBU9739326.1"/>
    </source>
</evidence>
<evidence type="ECO:0000313" key="2">
    <source>
        <dbReference type="Proteomes" id="UP000712157"/>
    </source>
</evidence>
<reference evidence="1" key="1">
    <citation type="submission" date="2021-06" db="EMBL/GenBank/DDBJ databases">
        <title>Description of novel taxa of the family Lachnospiraceae.</title>
        <authorList>
            <person name="Chaplin A.V."/>
            <person name="Sokolova S.R."/>
            <person name="Pikina A.P."/>
            <person name="Korzhanova M."/>
            <person name="Belova V."/>
            <person name="Korostin D."/>
            <person name="Efimov B.A."/>
        </authorList>
    </citation>
    <scope>NUCLEOTIDE SEQUENCE</scope>
    <source>
        <strain evidence="1">ASD5720</strain>
    </source>
</reference>
<accession>A0A949K7D7</accession>
<organism evidence="1 2">
    <name type="scientific">Diplocloster agilis</name>
    <dbReference type="NCBI Taxonomy" id="2850323"/>
    <lineage>
        <taxon>Bacteria</taxon>
        <taxon>Bacillati</taxon>
        <taxon>Bacillota</taxon>
        <taxon>Clostridia</taxon>
        <taxon>Lachnospirales</taxon>
        <taxon>Lachnospiraceae</taxon>
        <taxon>Diplocloster</taxon>
    </lineage>
</organism>
<comment type="caution">
    <text evidence="1">The sequence shown here is derived from an EMBL/GenBank/DDBJ whole genome shotgun (WGS) entry which is preliminary data.</text>
</comment>
<name>A0A949K7D7_9FIRM</name>
<protein>
    <submittedName>
        <fullName evidence="1">Uncharacterized protein</fullName>
    </submittedName>
</protein>